<keyword evidence="1" id="KW-0472">Membrane</keyword>
<protein>
    <submittedName>
        <fullName evidence="3">Uncharacterized protein (TIGR02099 family)</fullName>
    </submittedName>
</protein>
<dbReference type="InterPro" id="IPR011836">
    <property type="entry name" value="YhdP"/>
</dbReference>
<evidence type="ECO:0000313" key="4">
    <source>
        <dbReference type="Proteomes" id="UP000295135"/>
    </source>
</evidence>
<accession>A0A4R3JWA5</accession>
<sequence length="1270" mass="137757">MALFADKLKQTDMDRLTRRLLRIAAWTALAGGVVFSGVLLTAKYVLLPQLGEQRVLVEQSVGQAIGRTVRIGGLYADWRGLHPRLLLTEVSILGAGPETPLTLPRVDATVSWTSLIFFEPRLAEISLHAPKLTLRRDKAGVIYVAGIPVNQAEAASDLPDWLLRQRLILVSDAEVTWLDEKIDAPPLKLTRLNAALHNILGRHRLGLTALPPADVAHRLDLRADLRGGSVNRPEDWSGQLYSQVDEVDLSAWNRQTPWAQDTVQGGRGSLRFWVELKNGALKQVTGDSRLRDITLQFAKDLRILAFRNLDSRIVWQRTRKGGHAIHTENLRYTTATGEASSAAKLSLRLEPDAKGALKPSQAEAQGLRLEAVAALADAIPLPKSLHDLIQKLGPRGFIDFAEAEQLEGNRYRATARFQQVGINAYGKLPGFANLSGRLKTDQDGGEAQIDSTNLGLDYPGVFRNPLAFADLRARLKWQLPKAGGLDLTIESLKLVNDDLKGNAQGSIRLVPGQSPLLDLQAQLDHGEANAVWKYLPHAVVDNTQAWLKRGLISGYSDDTRLSLKGPIDKFPFDKGGGEFKVSVRMRNGVLDYAPGWPRIDNIQGSLVFHDKSMTLNAEPGARILGIPLGKVTAKIPDLHYSWDETLFITGTAAGPTQGFFEFIRSSPVFDHTGRFTEAMRAEGNGELALHLELPLRHIADTTVGGSYRFADNRLDPGLGLPVLDAVSGQIDFTDKSVSGQRIKTLVFKQPAELNIASEAGGRVRVDLAGRATAQALGEYLPASLARRLSGATNYRAQIGLKERKTSLRIESDLIGLASSLPPPFDKPAASAMPLLVSKTDPGETVQLRYGNLLTASLLPGDGGIKRATFRLGAGDTTLPAEGIALRGSLPFLDLDALRALLPTGSTAKGAVVNDINISFGELLVEQRRFHHLNIQAKPWAKGWQLKLNGQEIQGEASYQFAEGNAPARINGQFKKLHIPQAEDAPGRNAAASAESRPAIDIQAERFGLGDQDYGALTLKLNPLPQRWQVHDFSLASPDGQIAANGELSYTPRRLTALNVTAKVNNLGRLLGRLGHPDAMKRGEGEASGQFTWPGGLEHFQLGKFNGEMRLKLKNGQFTKIDPGAAKLLGILSLQSLPKRITLDFRDVFTEGFAFDEINGGVLIDRGNAYLKNLSMDGPTARVLMGGKIGLADETQSLRVTVTPKLEESLAVGAALIGGPIAGVGAYVASKVLKDPLGQATTFDYQVTGTWSEPVVVKLAKTATTKSEEKP</sequence>
<dbReference type="InterPro" id="IPR025263">
    <property type="entry name" value="YhdP_central"/>
</dbReference>
<dbReference type="PANTHER" id="PTHR38690">
    <property type="entry name" value="PROTEASE-RELATED"/>
    <property type="match status" value="1"/>
</dbReference>
<gene>
    <name evidence="3" type="ORF">EDC61_10583</name>
</gene>
<organism evidence="3 4">
    <name type="scientific">Sulfuritortus calidifontis</name>
    <dbReference type="NCBI Taxonomy" id="1914471"/>
    <lineage>
        <taxon>Bacteria</taxon>
        <taxon>Pseudomonadati</taxon>
        <taxon>Pseudomonadota</taxon>
        <taxon>Betaproteobacteria</taxon>
        <taxon>Nitrosomonadales</taxon>
        <taxon>Thiobacillaceae</taxon>
        <taxon>Sulfuritortus</taxon>
    </lineage>
</organism>
<dbReference type="Pfam" id="PF13116">
    <property type="entry name" value="YhdP"/>
    <property type="match status" value="1"/>
</dbReference>
<feature type="transmembrane region" description="Helical" evidence="1">
    <location>
        <begin position="20"/>
        <end position="46"/>
    </location>
</feature>
<dbReference type="NCBIfam" id="TIGR02099">
    <property type="entry name" value="YhdP family protein"/>
    <property type="match status" value="1"/>
</dbReference>
<dbReference type="AlphaFoldDB" id="A0A4R3JWA5"/>
<comment type="caution">
    <text evidence="3">The sequence shown here is derived from an EMBL/GenBank/DDBJ whole genome shotgun (WGS) entry which is preliminary data.</text>
</comment>
<evidence type="ECO:0000256" key="1">
    <source>
        <dbReference type="SAM" id="Phobius"/>
    </source>
</evidence>
<dbReference type="Proteomes" id="UP000295135">
    <property type="component" value="Unassembled WGS sequence"/>
</dbReference>
<dbReference type="EMBL" id="SLZY01000005">
    <property type="protein sequence ID" value="TCS72429.1"/>
    <property type="molecule type" value="Genomic_DNA"/>
</dbReference>
<keyword evidence="4" id="KW-1185">Reference proteome</keyword>
<dbReference type="OrthoDB" id="8521382at2"/>
<proteinExistence type="predicted"/>
<keyword evidence="1" id="KW-1133">Transmembrane helix</keyword>
<evidence type="ECO:0000259" key="2">
    <source>
        <dbReference type="Pfam" id="PF13116"/>
    </source>
</evidence>
<feature type="domain" description="YhdP central" evidence="2">
    <location>
        <begin position="17"/>
        <end position="1255"/>
    </location>
</feature>
<dbReference type="PANTHER" id="PTHR38690:SF1">
    <property type="entry name" value="PROTEASE"/>
    <property type="match status" value="1"/>
</dbReference>
<keyword evidence="1" id="KW-0812">Transmembrane</keyword>
<reference evidence="3 4" key="1">
    <citation type="submission" date="2019-03" db="EMBL/GenBank/DDBJ databases">
        <title>Genomic Encyclopedia of Type Strains, Phase IV (KMG-IV): sequencing the most valuable type-strain genomes for metagenomic binning, comparative biology and taxonomic classification.</title>
        <authorList>
            <person name="Goeker M."/>
        </authorList>
    </citation>
    <scope>NUCLEOTIDE SEQUENCE [LARGE SCALE GENOMIC DNA]</scope>
    <source>
        <strain evidence="3 4">DSM 103923</strain>
    </source>
</reference>
<name>A0A4R3JWA5_9PROT</name>
<evidence type="ECO:0000313" key="3">
    <source>
        <dbReference type="EMBL" id="TCS72429.1"/>
    </source>
</evidence>